<feature type="transmembrane region" description="Helical" evidence="11">
    <location>
        <begin position="20"/>
        <end position="40"/>
    </location>
</feature>
<feature type="transmembrane region" description="Helical" evidence="11">
    <location>
        <begin position="91"/>
        <end position="109"/>
    </location>
</feature>
<feature type="transmembrane region" description="Helical" evidence="11">
    <location>
        <begin position="388"/>
        <end position="414"/>
    </location>
</feature>
<feature type="domain" description="Major facilitator superfamily (MFS) profile" evidence="12">
    <location>
        <begin position="24"/>
        <end position="481"/>
    </location>
</feature>
<evidence type="ECO:0000256" key="2">
    <source>
        <dbReference type="ARBA" id="ARBA00010992"/>
    </source>
</evidence>
<dbReference type="GO" id="GO:0015293">
    <property type="term" value="F:symporter activity"/>
    <property type="evidence" value="ECO:0007669"/>
    <property type="project" value="UniProtKB-KW"/>
</dbReference>
<keyword evidence="5 11" id="KW-0812">Transmembrane</keyword>
<dbReference type="PRINTS" id="PR00171">
    <property type="entry name" value="SUGRTRNSPORT"/>
</dbReference>
<comment type="similarity">
    <text evidence="2 9">Belongs to the major facilitator superfamily. Sugar transporter (TC 2.A.1.1) family.</text>
</comment>
<feature type="transmembrane region" description="Helical" evidence="11">
    <location>
        <begin position="115"/>
        <end position="136"/>
    </location>
</feature>
<keyword evidence="8 11" id="KW-0472">Membrane</keyword>
<accession>A0AAV5BC57</accession>
<comment type="caution">
    <text evidence="13">The sequence shown here is derived from an EMBL/GenBank/DDBJ whole genome shotgun (WGS) entry which is preliminary data.</text>
</comment>
<dbReference type="EMBL" id="BQKI01000001">
    <property type="protein sequence ID" value="GJM84366.1"/>
    <property type="molecule type" value="Genomic_DNA"/>
</dbReference>
<gene>
    <name evidence="13" type="primary">ga00028</name>
    <name evidence="13" type="ORF">PR202_ga00028</name>
</gene>
<sequence length="527" mass="56005">MGEEDQRNGHGRKEGRKSKYAVACSIVGSIISILMGYDTGVMSGAMLFIEEDLKINDTQVQVLAGILNVCAILGALTAGRVSDWVGRRLTISLSACIFFAGSVLMGLAPNFATVLAGRCVAGIGVGYALMIAPVYAAEIASAESRGALSSLPDICISLGILLGYVANYALAKLPLVYGWRAMLGLGALPSAALAAGVFAMPESPRWLVLRGRADEALAVLRREYRAEGEAEARLAEIQKAAASELMAEDDGSSSEPNPSRMMRRRSRGKGVWKELFVHPTPSVRRIVMAGLGIHFFNHLTGIEAVLLYSPRIFKAAGIATRNEVLGATVGVGVTKTAFILVAILLIDRIGRRRLYLSSLSGIIASLACLGLGLTVIERSGQHHAPRWAVALAIATVFTFIASFSVGVGPVTWVYGSEVYPLRLRAQGTSVGVAINRLINATVSMTFVSLYKAMTIGGAFFMFAGLATVAAVFFYLFCPETQGRPLEEIEDSFSQGWRARLSSSSSAATVELPRFSVPNGGDGKLDGN</sequence>
<dbReference type="PANTHER" id="PTHR48020">
    <property type="entry name" value="PROTON MYO-INOSITOL COTRANSPORTER"/>
    <property type="match status" value="1"/>
</dbReference>
<organism evidence="13 14">
    <name type="scientific">Eleusine coracana subsp. coracana</name>
    <dbReference type="NCBI Taxonomy" id="191504"/>
    <lineage>
        <taxon>Eukaryota</taxon>
        <taxon>Viridiplantae</taxon>
        <taxon>Streptophyta</taxon>
        <taxon>Embryophyta</taxon>
        <taxon>Tracheophyta</taxon>
        <taxon>Spermatophyta</taxon>
        <taxon>Magnoliopsida</taxon>
        <taxon>Liliopsida</taxon>
        <taxon>Poales</taxon>
        <taxon>Poaceae</taxon>
        <taxon>PACMAD clade</taxon>
        <taxon>Chloridoideae</taxon>
        <taxon>Cynodonteae</taxon>
        <taxon>Eleusininae</taxon>
        <taxon>Eleusine</taxon>
    </lineage>
</organism>
<feature type="transmembrane region" description="Helical" evidence="11">
    <location>
        <begin position="177"/>
        <end position="200"/>
    </location>
</feature>
<dbReference type="AlphaFoldDB" id="A0AAV5BC57"/>
<proteinExistence type="inferred from homology"/>
<dbReference type="InterPro" id="IPR003663">
    <property type="entry name" value="Sugar/inositol_transpt"/>
</dbReference>
<feature type="region of interest" description="Disordered" evidence="10">
    <location>
        <begin position="243"/>
        <end position="266"/>
    </location>
</feature>
<feature type="transmembrane region" description="Helical" evidence="11">
    <location>
        <begin position="60"/>
        <end position="79"/>
    </location>
</feature>
<protein>
    <recommendedName>
        <fullName evidence="12">Major facilitator superfamily (MFS) profile domain-containing protein</fullName>
    </recommendedName>
</protein>
<name>A0AAV5BC57_ELECO</name>
<dbReference type="PROSITE" id="PS50850">
    <property type="entry name" value="MFS"/>
    <property type="match status" value="1"/>
</dbReference>
<evidence type="ECO:0000256" key="1">
    <source>
        <dbReference type="ARBA" id="ARBA00004141"/>
    </source>
</evidence>
<reference evidence="13" key="2">
    <citation type="submission" date="2021-12" db="EMBL/GenBank/DDBJ databases">
        <title>Resequencing data analysis of finger millet.</title>
        <authorList>
            <person name="Hatakeyama M."/>
            <person name="Aluri S."/>
            <person name="Balachadran M.T."/>
            <person name="Sivarajan S.R."/>
            <person name="Poveda L."/>
            <person name="Shimizu-Inatsugi R."/>
            <person name="Schlapbach R."/>
            <person name="Sreeman S.M."/>
            <person name="Shimizu K.K."/>
        </authorList>
    </citation>
    <scope>NUCLEOTIDE SEQUENCE</scope>
</reference>
<dbReference type="PROSITE" id="PS00216">
    <property type="entry name" value="SUGAR_TRANSPORT_1"/>
    <property type="match status" value="2"/>
</dbReference>
<dbReference type="FunFam" id="1.20.1250.20:FF:000025">
    <property type="entry name" value="probable polyol transporter 4"/>
    <property type="match status" value="1"/>
</dbReference>
<evidence type="ECO:0000313" key="13">
    <source>
        <dbReference type="EMBL" id="GJM84366.1"/>
    </source>
</evidence>
<dbReference type="InterPro" id="IPR005829">
    <property type="entry name" value="Sugar_transporter_CS"/>
</dbReference>
<keyword evidence="14" id="KW-1185">Reference proteome</keyword>
<comment type="subcellular location">
    <subcellularLocation>
        <location evidence="1">Membrane</location>
        <topology evidence="1">Multi-pass membrane protein</topology>
    </subcellularLocation>
</comment>
<dbReference type="InterPro" id="IPR020846">
    <property type="entry name" value="MFS_dom"/>
</dbReference>
<evidence type="ECO:0000256" key="8">
    <source>
        <dbReference type="ARBA" id="ARBA00023136"/>
    </source>
</evidence>
<evidence type="ECO:0000256" key="3">
    <source>
        <dbReference type="ARBA" id="ARBA00022448"/>
    </source>
</evidence>
<evidence type="ECO:0000256" key="6">
    <source>
        <dbReference type="ARBA" id="ARBA00022847"/>
    </source>
</evidence>
<reference evidence="13" key="1">
    <citation type="journal article" date="2018" name="DNA Res.">
        <title>Multiple hybrid de novo genome assembly of finger millet, an orphan allotetraploid crop.</title>
        <authorList>
            <person name="Hatakeyama M."/>
            <person name="Aluri S."/>
            <person name="Balachadran M.T."/>
            <person name="Sivarajan S.R."/>
            <person name="Patrignani A."/>
            <person name="Gruter S."/>
            <person name="Poveda L."/>
            <person name="Shimizu-Inatsugi R."/>
            <person name="Baeten J."/>
            <person name="Francoijs K.J."/>
            <person name="Nataraja K.N."/>
            <person name="Reddy Y.A.N."/>
            <person name="Phadnis S."/>
            <person name="Ravikumar R.L."/>
            <person name="Schlapbach R."/>
            <person name="Sreeman S.M."/>
            <person name="Shimizu K.K."/>
        </authorList>
    </citation>
    <scope>NUCLEOTIDE SEQUENCE</scope>
</reference>
<keyword evidence="7 11" id="KW-1133">Transmembrane helix</keyword>
<dbReference type="Gene3D" id="1.20.1250.20">
    <property type="entry name" value="MFS general substrate transporter like domains"/>
    <property type="match status" value="1"/>
</dbReference>
<feature type="transmembrane region" description="Helical" evidence="11">
    <location>
        <begin position="358"/>
        <end position="376"/>
    </location>
</feature>
<evidence type="ECO:0000256" key="7">
    <source>
        <dbReference type="ARBA" id="ARBA00022989"/>
    </source>
</evidence>
<keyword evidence="3 9" id="KW-0813">Transport</keyword>
<dbReference type="InterPro" id="IPR005828">
    <property type="entry name" value="MFS_sugar_transport-like"/>
</dbReference>
<dbReference type="InterPro" id="IPR036259">
    <property type="entry name" value="MFS_trans_sf"/>
</dbReference>
<dbReference type="InterPro" id="IPR050814">
    <property type="entry name" value="Myo-inositol_Transporter"/>
</dbReference>
<evidence type="ECO:0000256" key="5">
    <source>
        <dbReference type="ARBA" id="ARBA00022692"/>
    </source>
</evidence>
<dbReference type="PROSITE" id="PS00217">
    <property type="entry name" value="SUGAR_TRANSPORT_2"/>
    <property type="match status" value="1"/>
</dbReference>
<dbReference type="NCBIfam" id="TIGR00879">
    <property type="entry name" value="SP"/>
    <property type="match status" value="1"/>
</dbReference>
<keyword evidence="6" id="KW-0769">Symport</keyword>
<feature type="transmembrane region" description="Helical" evidence="11">
    <location>
        <begin position="452"/>
        <end position="476"/>
    </location>
</feature>
<feature type="transmembrane region" description="Helical" evidence="11">
    <location>
        <begin position="324"/>
        <end position="346"/>
    </location>
</feature>
<dbReference type="Pfam" id="PF00083">
    <property type="entry name" value="Sugar_tr"/>
    <property type="match status" value="1"/>
</dbReference>
<dbReference type="SUPFAM" id="SSF103473">
    <property type="entry name" value="MFS general substrate transporter"/>
    <property type="match status" value="1"/>
</dbReference>
<evidence type="ECO:0000259" key="12">
    <source>
        <dbReference type="PROSITE" id="PS50850"/>
    </source>
</evidence>
<dbReference type="Proteomes" id="UP001054889">
    <property type="component" value="Unassembled WGS sequence"/>
</dbReference>
<feature type="transmembrane region" description="Helical" evidence="11">
    <location>
        <begin position="148"/>
        <end position="171"/>
    </location>
</feature>
<dbReference type="GO" id="GO:0016020">
    <property type="term" value="C:membrane"/>
    <property type="evidence" value="ECO:0007669"/>
    <property type="project" value="UniProtKB-SubCell"/>
</dbReference>
<dbReference type="PANTHER" id="PTHR48020:SF49">
    <property type="entry name" value="SUGAR TRANSPORTER"/>
    <property type="match status" value="1"/>
</dbReference>
<evidence type="ECO:0000256" key="9">
    <source>
        <dbReference type="RuleBase" id="RU003346"/>
    </source>
</evidence>
<evidence type="ECO:0000256" key="11">
    <source>
        <dbReference type="SAM" id="Phobius"/>
    </source>
</evidence>
<evidence type="ECO:0000256" key="10">
    <source>
        <dbReference type="SAM" id="MobiDB-lite"/>
    </source>
</evidence>
<evidence type="ECO:0000256" key="4">
    <source>
        <dbReference type="ARBA" id="ARBA00022597"/>
    </source>
</evidence>
<keyword evidence="4" id="KW-0762">Sugar transport</keyword>
<evidence type="ECO:0000313" key="14">
    <source>
        <dbReference type="Proteomes" id="UP001054889"/>
    </source>
</evidence>